<dbReference type="AlphaFoldDB" id="A0A420HVC2"/>
<comment type="caution">
    <text evidence="1">The sequence shown here is derived from an EMBL/GenBank/DDBJ whole genome shotgun (WGS) entry which is preliminary data.</text>
</comment>
<organism evidence="1 2">
    <name type="scientific">Golovinomyces cichoracearum</name>
    <dbReference type="NCBI Taxonomy" id="62708"/>
    <lineage>
        <taxon>Eukaryota</taxon>
        <taxon>Fungi</taxon>
        <taxon>Dikarya</taxon>
        <taxon>Ascomycota</taxon>
        <taxon>Pezizomycotina</taxon>
        <taxon>Leotiomycetes</taxon>
        <taxon>Erysiphales</taxon>
        <taxon>Erysiphaceae</taxon>
        <taxon>Golovinomyces</taxon>
    </lineage>
</organism>
<gene>
    <name evidence="1" type="ORF">GcM3_156007</name>
</gene>
<proteinExistence type="predicted"/>
<name>A0A420HVC2_9PEZI</name>
<evidence type="ECO:0000313" key="2">
    <source>
        <dbReference type="Proteomes" id="UP000283383"/>
    </source>
</evidence>
<keyword evidence="2" id="KW-1185">Reference proteome</keyword>
<protein>
    <submittedName>
        <fullName evidence="1">Uncharacterized protein</fullName>
    </submittedName>
</protein>
<reference evidence="1 2" key="1">
    <citation type="journal article" date="2018" name="BMC Genomics">
        <title>Comparative genome analyses reveal sequence features reflecting distinct modes of host-adaptation between dicot and monocot powdery mildew.</title>
        <authorList>
            <person name="Wu Y."/>
            <person name="Ma X."/>
            <person name="Pan Z."/>
            <person name="Kale S.D."/>
            <person name="Song Y."/>
            <person name="King H."/>
            <person name="Zhang Q."/>
            <person name="Presley C."/>
            <person name="Deng X."/>
            <person name="Wei C.I."/>
            <person name="Xiao S."/>
        </authorList>
    </citation>
    <scope>NUCLEOTIDE SEQUENCE [LARGE SCALE GENOMIC DNA]</scope>
    <source>
        <strain evidence="1">UMSG3</strain>
    </source>
</reference>
<evidence type="ECO:0000313" key="1">
    <source>
        <dbReference type="EMBL" id="RKF61405.1"/>
    </source>
</evidence>
<sequence length="192" mass="22689">MTTVPKSNYVINLDLYGKDIDIKNIELHTKPTINGYIVWVMNVWQNGEYRDEALIEAFQEDFAEWTTKLFDIADRLLLRDLRDHLRQNGVFIENRPGVKYAKQLENILTQDVEHNWTEQEIEFVTKRGTFNSRFNTKNEYSSQYPEERTEKQDEQVPNLRDLTLLPKFSLEIIPTSYIGQDGDLKKSQLNEN</sequence>
<dbReference type="Proteomes" id="UP000283383">
    <property type="component" value="Unassembled WGS sequence"/>
</dbReference>
<accession>A0A420HVC2</accession>
<dbReference type="EMBL" id="MCBQ01015700">
    <property type="protein sequence ID" value="RKF61405.1"/>
    <property type="molecule type" value="Genomic_DNA"/>
</dbReference>